<sequence>MSENEKVLPIKNVEKGHVMTVGNTPTASVRIAGDPDDKNINRYELESTRRALRLIKGNLGYDRLHALVSEQIAEGNALFRDHVKRSDGKQATGIITLEATGLTAANFSAWMNRAFAREDVLIAAHPEHYLIMSGPNGPHIVETLGDHVVGFYMGSWDKSEVPAGGTDSIDKRHSVLTLDDDGTVFGSISTMFSEAGGGMTVELSVTLPATSAPDAIDQHLQHFSVEFRNWMLLAAAEIREGSLTVDGQQN</sequence>
<dbReference type="PATRIC" id="fig|1053205.3.peg.5271"/>
<comment type="caution">
    <text evidence="1">The sequence shown here is derived from an EMBL/GenBank/DDBJ whole genome shotgun (WGS) entry which is preliminary data.</text>
</comment>
<dbReference type="HOGENOM" id="CLU_100117_0_0_9"/>
<evidence type="ECO:0000313" key="1">
    <source>
        <dbReference type="EMBL" id="EOO11979.1"/>
    </source>
</evidence>
<accession>R8CK22</accession>
<proteinExistence type="predicted"/>
<reference evidence="1 2" key="1">
    <citation type="submission" date="2012-12" db="EMBL/GenBank/DDBJ databases">
        <title>The Genome Sequence of Bacillus cereus HuA3-9.</title>
        <authorList>
            <consortium name="The Broad Institute Genome Sequencing Platform"/>
            <consortium name="The Broad Institute Genome Sequencing Center for Infectious Disease"/>
            <person name="Feldgarden M."/>
            <person name="Van der Auwera G.A."/>
            <person name="Mahillon J."/>
            <person name="Duprez V."/>
            <person name="Timmery S."/>
            <person name="Mattelet C."/>
            <person name="Dierick K."/>
            <person name="Sun M."/>
            <person name="Yu Z."/>
            <person name="Zhu L."/>
            <person name="Hu X."/>
            <person name="Shank E.B."/>
            <person name="Swiecicka I."/>
            <person name="Hansen B.M."/>
            <person name="Andrup L."/>
            <person name="Walker B."/>
            <person name="Young S.K."/>
            <person name="Zeng Q."/>
            <person name="Gargeya S."/>
            <person name="Fitzgerald M."/>
            <person name="Haas B."/>
            <person name="Abouelleil A."/>
            <person name="Alvarado L."/>
            <person name="Arachchi H.M."/>
            <person name="Berlin A.M."/>
            <person name="Chapman S.B."/>
            <person name="Dewar J."/>
            <person name="Goldberg J."/>
            <person name="Griggs A."/>
            <person name="Gujja S."/>
            <person name="Hansen M."/>
            <person name="Howarth C."/>
            <person name="Imamovic A."/>
            <person name="Larimer J."/>
            <person name="McCowan C."/>
            <person name="Murphy C."/>
            <person name="Neiman D."/>
            <person name="Pearson M."/>
            <person name="Priest M."/>
            <person name="Roberts A."/>
            <person name="Saif S."/>
            <person name="Shea T."/>
            <person name="Sisk P."/>
            <person name="Sykes S."/>
            <person name="Wortman J."/>
            <person name="Nusbaum C."/>
            <person name="Birren B."/>
        </authorList>
    </citation>
    <scope>NUCLEOTIDE SEQUENCE [LARGE SCALE GENOMIC DNA]</scope>
    <source>
        <strain evidence="1 2">HuA3-9</strain>
    </source>
</reference>
<dbReference type="AlphaFoldDB" id="R8CK22"/>
<evidence type="ECO:0000313" key="2">
    <source>
        <dbReference type="Proteomes" id="UP000014003"/>
    </source>
</evidence>
<gene>
    <name evidence="1" type="ORF">IGA_05208</name>
</gene>
<dbReference type="Proteomes" id="UP000014003">
    <property type="component" value="Unassembled WGS sequence"/>
</dbReference>
<organism evidence="1 2">
    <name type="scientific">Bacillus cereus HuA3-9</name>
    <dbReference type="NCBI Taxonomy" id="1053205"/>
    <lineage>
        <taxon>Bacteria</taxon>
        <taxon>Bacillati</taxon>
        <taxon>Bacillota</taxon>
        <taxon>Bacilli</taxon>
        <taxon>Bacillales</taxon>
        <taxon>Bacillaceae</taxon>
        <taxon>Bacillus</taxon>
        <taxon>Bacillus cereus group</taxon>
    </lineage>
</organism>
<dbReference type="RefSeq" id="WP_016097068.1">
    <property type="nucleotide sequence ID" value="NZ_KB976150.1"/>
</dbReference>
<name>R8CK22_BACCE</name>
<dbReference type="EMBL" id="AHDZ01000062">
    <property type="protein sequence ID" value="EOO11979.1"/>
    <property type="molecule type" value="Genomic_DNA"/>
</dbReference>
<protein>
    <submittedName>
        <fullName evidence="1">Uncharacterized protein</fullName>
    </submittedName>
</protein>